<dbReference type="GO" id="GO:0006412">
    <property type="term" value="P:translation"/>
    <property type="evidence" value="ECO:0007669"/>
    <property type="project" value="InterPro"/>
</dbReference>
<dbReference type="CDD" id="cd00353">
    <property type="entry name" value="Ribosomal_S15p_S13e"/>
    <property type="match status" value="1"/>
</dbReference>
<evidence type="ECO:0000256" key="4">
    <source>
        <dbReference type="RuleBase" id="RU003919"/>
    </source>
</evidence>
<dbReference type="Gene3D" id="1.10.287.10">
    <property type="entry name" value="S15/NS1, RNA-binding"/>
    <property type="match status" value="1"/>
</dbReference>
<evidence type="ECO:0000313" key="6">
    <source>
        <dbReference type="EMBL" id="KAG5189903.1"/>
    </source>
</evidence>
<protein>
    <recommendedName>
        <fullName evidence="8">30S ribosomal protein S15</fullName>
    </recommendedName>
</protein>
<keyword evidence="7" id="KW-1185">Reference proteome</keyword>
<dbReference type="HAMAP" id="MF_01343_B">
    <property type="entry name" value="Ribosomal_uS15_B"/>
    <property type="match status" value="1"/>
</dbReference>
<dbReference type="GO" id="GO:0005840">
    <property type="term" value="C:ribosome"/>
    <property type="evidence" value="ECO:0007669"/>
    <property type="project" value="UniProtKB-KW"/>
</dbReference>
<keyword evidence="5" id="KW-1133">Transmembrane helix</keyword>
<evidence type="ECO:0008006" key="8">
    <source>
        <dbReference type="Google" id="ProtNLM"/>
    </source>
</evidence>
<dbReference type="PANTHER" id="PTHR23321">
    <property type="entry name" value="RIBOSOMAL PROTEIN S15, BACTERIAL AND ORGANELLAR"/>
    <property type="match status" value="1"/>
</dbReference>
<keyword evidence="2 4" id="KW-0689">Ribosomal protein</keyword>
<dbReference type="NCBIfam" id="TIGR00952">
    <property type="entry name" value="S15_bact"/>
    <property type="match status" value="1"/>
</dbReference>
<dbReference type="PANTHER" id="PTHR23321:SF26">
    <property type="entry name" value="SMALL RIBOSOMAL SUBUNIT PROTEIN US15M"/>
    <property type="match status" value="1"/>
</dbReference>
<keyword evidence="3 4" id="KW-0687">Ribonucleoprotein</keyword>
<comment type="caution">
    <text evidence="6">The sequence shown here is derived from an EMBL/GenBank/DDBJ whole genome shotgun (WGS) entry which is preliminary data.</text>
</comment>
<proteinExistence type="inferred from homology"/>
<evidence type="ECO:0000313" key="7">
    <source>
        <dbReference type="Proteomes" id="UP000664859"/>
    </source>
</evidence>
<sequence length="240" mass="26612">MVCMDCQYFQFTGVAIEREQGSAIEAMSCKALVFAAAVLALVSGAAALVSGTGALRPTTALVRSCSQPLVAPLRMSDASDVLADLEALDNAMSDDKEDSDLEPRQPYLNRLAMQAARREWQRSENDSGSAEVQVAIMTERIIYLTKHLQTHPKDFHSRRGLIALVNNRRSQLNYLFENEPQRCLDLCASLGIRFKPRSAVQSREQKYSSFKNTKSKIGMLRAAALQTRALQQRSKEAQAN</sequence>
<evidence type="ECO:0000256" key="1">
    <source>
        <dbReference type="ARBA" id="ARBA00008434"/>
    </source>
</evidence>
<keyword evidence="5" id="KW-0812">Transmembrane</keyword>
<organism evidence="6 7">
    <name type="scientific">Tribonema minus</name>
    <dbReference type="NCBI Taxonomy" id="303371"/>
    <lineage>
        <taxon>Eukaryota</taxon>
        <taxon>Sar</taxon>
        <taxon>Stramenopiles</taxon>
        <taxon>Ochrophyta</taxon>
        <taxon>PX clade</taxon>
        <taxon>Xanthophyceae</taxon>
        <taxon>Tribonematales</taxon>
        <taxon>Tribonemataceae</taxon>
        <taxon>Tribonema</taxon>
    </lineage>
</organism>
<dbReference type="Proteomes" id="UP000664859">
    <property type="component" value="Unassembled WGS sequence"/>
</dbReference>
<gene>
    <name evidence="6" type="ORF">JKP88DRAFT_232846</name>
</gene>
<comment type="similarity">
    <text evidence="1 4">Belongs to the universal ribosomal protein uS15 family.</text>
</comment>
<dbReference type="InterPro" id="IPR005290">
    <property type="entry name" value="Ribosomal_uS15_bac-type"/>
</dbReference>
<accession>A0A835ZJ48</accession>
<dbReference type="AlphaFoldDB" id="A0A835ZJ48"/>
<dbReference type="EMBL" id="JAFCMP010000043">
    <property type="protein sequence ID" value="KAG5189903.1"/>
    <property type="molecule type" value="Genomic_DNA"/>
</dbReference>
<dbReference type="GO" id="GO:0005737">
    <property type="term" value="C:cytoplasm"/>
    <property type="evidence" value="ECO:0007669"/>
    <property type="project" value="UniProtKB-ARBA"/>
</dbReference>
<dbReference type="SMART" id="SM01387">
    <property type="entry name" value="Ribosomal_S15"/>
    <property type="match status" value="1"/>
</dbReference>
<dbReference type="InterPro" id="IPR009068">
    <property type="entry name" value="uS15_NS1_RNA-bd_sf"/>
</dbReference>
<dbReference type="GO" id="GO:1990904">
    <property type="term" value="C:ribonucleoprotein complex"/>
    <property type="evidence" value="ECO:0007669"/>
    <property type="project" value="UniProtKB-KW"/>
</dbReference>
<dbReference type="OrthoDB" id="441444at2759"/>
<dbReference type="InterPro" id="IPR000589">
    <property type="entry name" value="Ribosomal_uS15"/>
</dbReference>
<reference evidence="6" key="1">
    <citation type="submission" date="2021-02" db="EMBL/GenBank/DDBJ databases">
        <title>First Annotated Genome of the Yellow-green Alga Tribonema minus.</title>
        <authorList>
            <person name="Mahan K.M."/>
        </authorList>
    </citation>
    <scope>NUCLEOTIDE SEQUENCE</scope>
    <source>
        <strain evidence="6">UTEX B ZZ1240</strain>
    </source>
</reference>
<feature type="transmembrane region" description="Helical" evidence="5">
    <location>
        <begin position="31"/>
        <end position="55"/>
    </location>
</feature>
<dbReference type="Pfam" id="PF00312">
    <property type="entry name" value="Ribosomal_S15"/>
    <property type="match status" value="1"/>
</dbReference>
<dbReference type="SUPFAM" id="SSF47060">
    <property type="entry name" value="S15/NS1 RNA-binding domain"/>
    <property type="match status" value="1"/>
</dbReference>
<evidence type="ECO:0000256" key="5">
    <source>
        <dbReference type="SAM" id="Phobius"/>
    </source>
</evidence>
<name>A0A835ZJ48_9STRA</name>
<keyword evidence="5" id="KW-0472">Membrane</keyword>
<dbReference type="GO" id="GO:0003735">
    <property type="term" value="F:structural constituent of ribosome"/>
    <property type="evidence" value="ECO:0007669"/>
    <property type="project" value="InterPro"/>
</dbReference>
<evidence type="ECO:0000256" key="2">
    <source>
        <dbReference type="ARBA" id="ARBA00022980"/>
    </source>
</evidence>
<evidence type="ECO:0000256" key="3">
    <source>
        <dbReference type="ARBA" id="ARBA00023274"/>
    </source>
</evidence>